<evidence type="ECO:0000259" key="4">
    <source>
        <dbReference type="Pfam" id="PF08241"/>
    </source>
</evidence>
<gene>
    <name evidence="5" type="ORF">Aru02nite_68370</name>
</gene>
<name>A0A8J3JJ55_9ACTN</name>
<comment type="similarity">
    <text evidence="1">Belongs to the methyltransferase superfamily.</text>
</comment>
<evidence type="ECO:0000313" key="6">
    <source>
        <dbReference type="Proteomes" id="UP000612808"/>
    </source>
</evidence>
<feature type="domain" description="Methyltransferase type 11" evidence="4">
    <location>
        <begin position="44"/>
        <end position="133"/>
    </location>
</feature>
<comment type="caution">
    <text evidence="5">The sequence shown here is derived from an EMBL/GenBank/DDBJ whole genome shotgun (WGS) entry which is preliminary data.</text>
</comment>
<reference evidence="5" key="1">
    <citation type="submission" date="2021-01" db="EMBL/GenBank/DDBJ databases">
        <title>Whole genome shotgun sequence of Actinocatenispora rupis NBRC 107355.</title>
        <authorList>
            <person name="Komaki H."/>
            <person name="Tamura T."/>
        </authorList>
    </citation>
    <scope>NUCLEOTIDE SEQUENCE</scope>
    <source>
        <strain evidence="5">NBRC 107355</strain>
    </source>
</reference>
<proteinExistence type="inferred from homology"/>
<dbReference type="Gene3D" id="3.40.50.150">
    <property type="entry name" value="Vaccinia Virus protein VP39"/>
    <property type="match status" value="1"/>
</dbReference>
<dbReference type="InterPro" id="IPR013216">
    <property type="entry name" value="Methyltransf_11"/>
</dbReference>
<sequence length="246" mass="26595">MDTDEWNANRLSFGPAADLYDRIRPTYPPAAVSWALGEAPLRVVDLGAGTGKLTRLLAAAGHDVVAVEPDEGMLARLSAVLPGVSAHVGSAESVPVPDASVDAVVAGQAYHWFDRERAHPEIARVLRPGGVFVPIWNRRDEDVPWVAALTAILGEHDGSTEASAPTLPAELFGPVEAAEFGHTTPMTADGLVDLVRSRSYYLTATPEHRAELEGGVRELCSTHPQLRGRAEFELPYRTFVYRAARR</sequence>
<dbReference type="InterPro" id="IPR029063">
    <property type="entry name" value="SAM-dependent_MTases_sf"/>
</dbReference>
<keyword evidence="6" id="KW-1185">Reference proteome</keyword>
<dbReference type="InterPro" id="IPR020596">
    <property type="entry name" value="rRNA_Ade_Mease_Trfase_CS"/>
</dbReference>
<dbReference type="Pfam" id="PF08241">
    <property type="entry name" value="Methyltransf_11"/>
    <property type="match status" value="1"/>
</dbReference>
<dbReference type="PROSITE" id="PS01131">
    <property type="entry name" value="RRNA_A_DIMETH"/>
    <property type="match status" value="1"/>
</dbReference>
<evidence type="ECO:0000256" key="1">
    <source>
        <dbReference type="ARBA" id="ARBA00008361"/>
    </source>
</evidence>
<evidence type="ECO:0000313" key="5">
    <source>
        <dbReference type="EMBL" id="GID15948.1"/>
    </source>
</evidence>
<evidence type="ECO:0000256" key="3">
    <source>
        <dbReference type="ARBA" id="ARBA00022679"/>
    </source>
</evidence>
<dbReference type="PANTHER" id="PTHR44942">
    <property type="entry name" value="METHYLTRANSF_11 DOMAIN-CONTAINING PROTEIN"/>
    <property type="match status" value="1"/>
</dbReference>
<dbReference type="RefSeq" id="WP_203664482.1">
    <property type="nucleotide sequence ID" value="NZ_BAAAZM010000001.1"/>
</dbReference>
<accession>A0A8J3JJ55</accession>
<dbReference type="SUPFAM" id="SSF53335">
    <property type="entry name" value="S-adenosyl-L-methionine-dependent methyltransferases"/>
    <property type="match status" value="1"/>
</dbReference>
<protein>
    <submittedName>
        <fullName evidence="5">Putative methyltransferase</fullName>
    </submittedName>
</protein>
<keyword evidence="2 5" id="KW-0489">Methyltransferase</keyword>
<dbReference type="PANTHER" id="PTHR44942:SF4">
    <property type="entry name" value="METHYLTRANSFERASE TYPE 11 DOMAIN-CONTAINING PROTEIN"/>
    <property type="match status" value="1"/>
</dbReference>
<dbReference type="InterPro" id="IPR051052">
    <property type="entry name" value="Diverse_substrate_MTase"/>
</dbReference>
<evidence type="ECO:0000256" key="2">
    <source>
        <dbReference type="ARBA" id="ARBA00022603"/>
    </source>
</evidence>
<dbReference type="Proteomes" id="UP000612808">
    <property type="component" value="Unassembled WGS sequence"/>
</dbReference>
<dbReference type="CDD" id="cd02440">
    <property type="entry name" value="AdoMet_MTases"/>
    <property type="match status" value="1"/>
</dbReference>
<dbReference type="EMBL" id="BOMB01000050">
    <property type="protein sequence ID" value="GID15948.1"/>
    <property type="molecule type" value="Genomic_DNA"/>
</dbReference>
<dbReference type="AlphaFoldDB" id="A0A8J3JJ55"/>
<organism evidence="5 6">
    <name type="scientific">Actinocatenispora rupis</name>
    <dbReference type="NCBI Taxonomy" id="519421"/>
    <lineage>
        <taxon>Bacteria</taxon>
        <taxon>Bacillati</taxon>
        <taxon>Actinomycetota</taxon>
        <taxon>Actinomycetes</taxon>
        <taxon>Micromonosporales</taxon>
        <taxon>Micromonosporaceae</taxon>
        <taxon>Actinocatenispora</taxon>
    </lineage>
</organism>
<keyword evidence="3" id="KW-0808">Transferase</keyword>
<dbReference type="GO" id="GO:0000179">
    <property type="term" value="F:rRNA (adenine-N6,N6-)-dimethyltransferase activity"/>
    <property type="evidence" value="ECO:0007669"/>
    <property type="project" value="InterPro"/>
</dbReference>